<dbReference type="EMBL" id="JABCKI010000911">
    <property type="protein sequence ID" value="KAG5649525.1"/>
    <property type="molecule type" value="Genomic_DNA"/>
</dbReference>
<accession>A0A9P7GLK8</accession>
<evidence type="ECO:0000313" key="1">
    <source>
        <dbReference type="EMBL" id="KAG5649525.1"/>
    </source>
</evidence>
<dbReference type="OrthoDB" id="3364132at2759"/>
<comment type="caution">
    <text evidence="1">The sequence shown here is derived from an EMBL/GenBank/DDBJ whole genome shotgun (WGS) entry which is preliminary data.</text>
</comment>
<evidence type="ECO:0000313" key="2">
    <source>
        <dbReference type="Proteomes" id="UP000717328"/>
    </source>
</evidence>
<gene>
    <name evidence="1" type="ORF">H0H81_003311</name>
</gene>
<organism evidence="1 2">
    <name type="scientific">Sphagnurus paluster</name>
    <dbReference type="NCBI Taxonomy" id="117069"/>
    <lineage>
        <taxon>Eukaryota</taxon>
        <taxon>Fungi</taxon>
        <taxon>Dikarya</taxon>
        <taxon>Basidiomycota</taxon>
        <taxon>Agaricomycotina</taxon>
        <taxon>Agaricomycetes</taxon>
        <taxon>Agaricomycetidae</taxon>
        <taxon>Agaricales</taxon>
        <taxon>Tricholomatineae</taxon>
        <taxon>Lyophyllaceae</taxon>
        <taxon>Sphagnurus</taxon>
    </lineage>
</organism>
<reference evidence="1" key="2">
    <citation type="submission" date="2021-10" db="EMBL/GenBank/DDBJ databases">
        <title>Phylogenomics reveals ancestral predisposition of the termite-cultivated fungus Termitomyces towards a domesticated lifestyle.</title>
        <authorList>
            <person name="Auxier B."/>
            <person name="Grum-Grzhimaylo A."/>
            <person name="Cardenas M.E."/>
            <person name="Lodge J.D."/>
            <person name="Laessoe T."/>
            <person name="Pedersen O."/>
            <person name="Smith M.E."/>
            <person name="Kuyper T.W."/>
            <person name="Franco-Molano E.A."/>
            <person name="Baroni T.J."/>
            <person name="Aanen D.K."/>
        </authorList>
    </citation>
    <scope>NUCLEOTIDE SEQUENCE</scope>
    <source>
        <strain evidence="1">D49</strain>
    </source>
</reference>
<proteinExistence type="predicted"/>
<dbReference type="Proteomes" id="UP000717328">
    <property type="component" value="Unassembled WGS sequence"/>
</dbReference>
<protein>
    <submittedName>
        <fullName evidence="1">Uncharacterized protein</fullName>
    </submittedName>
</protein>
<keyword evidence="2" id="KW-1185">Reference proteome</keyword>
<name>A0A9P7GLK8_9AGAR</name>
<dbReference type="AlphaFoldDB" id="A0A9P7GLK8"/>
<feature type="non-terminal residue" evidence="1">
    <location>
        <position position="211"/>
    </location>
</feature>
<reference evidence="1" key="1">
    <citation type="submission" date="2021-02" db="EMBL/GenBank/DDBJ databases">
        <authorList>
            <person name="Nieuwenhuis M."/>
            <person name="Van De Peppel L.J.J."/>
        </authorList>
    </citation>
    <scope>NUCLEOTIDE SEQUENCE</scope>
    <source>
        <strain evidence="1">D49</strain>
    </source>
</reference>
<sequence>MLELNGLSAWVVVDNIELPQYGVQHFPEKKQVVCWIPSEAGKANVEKPKREFRAKVVVNAGKNDDLERKRSSSPRKHVIDLTEVHEVMERKKVKLEVKTESVKSKAFELKASYKITGSKPVKVEVKPEPLTEQFKAPPHKQQRSRVKVEVAEAKKATTEIQRPSVNFHQKAKATVLKNGPDAVSLEVKVEALVESESSTVKPPREVIDLTL</sequence>